<sequence length="44" mass="4929">MIFKRLAHNPNPCVEKQANCQASFSCQQIKTLMISGITIMLFTA</sequence>
<gene>
    <name evidence="1" type="ORF">HMPREF0454_03155</name>
</gene>
<dbReference type="Proteomes" id="UP000005959">
    <property type="component" value="Unassembled WGS sequence"/>
</dbReference>
<comment type="caution">
    <text evidence="1">The sequence shown here is derived from an EMBL/GenBank/DDBJ whole genome shotgun (WGS) entry which is preliminary data.</text>
</comment>
<reference evidence="1 2" key="1">
    <citation type="submission" date="2011-08" db="EMBL/GenBank/DDBJ databases">
        <authorList>
            <person name="Weinstock G."/>
            <person name="Sodergren E."/>
            <person name="Clifton S."/>
            <person name="Fulton L."/>
            <person name="Fulton B."/>
            <person name="Courtney L."/>
            <person name="Fronick C."/>
            <person name="Harrison M."/>
            <person name="Strong C."/>
            <person name="Farmer C."/>
            <person name="Delahaunty K."/>
            <person name="Markovic C."/>
            <person name="Hall O."/>
            <person name="Minx P."/>
            <person name="Tomlinson C."/>
            <person name="Mitreva M."/>
            <person name="Hou S."/>
            <person name="Chen J."/>
            <person name="Wollam A."/>
            <person name="Pepin K.H."/>
            <person name="Johnson M."/>
            <person name="Bhonagiri V."/>
            <person name="Zhang X."/>
            <person name="Suruliraj S."/>
            <person name="Warren W."/>
            <person name="Chinwalla A."/>
            <person name="Mardis E.R."/>
            <person name="Wilson R.K."/>
        </authorList>
    </citation>
    <scope>NUCLEOTIDE SEQUENCE [LARGE SCALE GENOMIC DNA]</scope>
    <source>
        <strain evidence="1 2">ATCC 51873</strain>
    </source>
</reference>
<accession>G9Y9I6</accession>
<dbReference type="HOGENOM" id="CLU_3216938_0_0_6"/>
<evidence type="ECO:0000313" key="2">
    <source>
        <dbReference type="Proteomes" id="UP000005959"/>
    </source>
</evidence>
<dbReference type="EMBL" id="AGCI01000072">
    <property type="protein sequence ID" value="EHM40922.1"/>
    <property type="molecule type" value="Genomic_DNA"/>
</dbReference>
<evidence type="ECO:0000313" key="1">
    <source>
        <dbReference type="EMBL" id="EHM40922.1"/>
    </source>
</evidence>
<proteinExistence type="predicted"/>
<dbReference type="AlphaFoldDB" id="G9Y9I6"/>
<organism evidence="1 2">
    <name type="scientific">Hafnia alvei ATCC 51873</name>
    <dbReference type="NCBI Taxonomy" id="1002364"/>
    <lineage>
        <taxon>Bacteria</taxon>
        <taxon>Pseudomonadati</taxon>
        <taxon>Pseudomonadota</taxon>
        <taxon>Gammaproteobacteria</taxon>
        <taxon>Enterobacterales</taxon>
        <taxon>Hafniaceae</taxon>
        <taxon>Hafnia</taxon>
    </lineage>
</organism>
<protein>
    <submittedName>
        <fullName evidence="1">Uncharacterized protein</fullName>
    </submittedName>
</protein>
<name>G9Y9I6_HAFAL</name>